<feature type="compositionally biased region" description="Acidic residues" evidence="3">
    <location>
        <begin position="556"/>
        <end position="569"/>
    </location>
</feature>
<dbReference type="InterPro" id="IPR007587">
    <property type="entry name" value="SAPS"/>
</dbReference>
<feature type="region of interest" description="Disordered" evidence="3">
    <location>
        <begin position="926"/>
        <end position="962"/>
    </location>
</feature>
<protein>
    <submittedName>
        <fullName evidence="4">SIT4 phosphatase-associated protein</fullName>
    </submittedName>
</protein>
<dbReference type="GO" id="GO:0019903">
    <property type="term" value="F:protein phosphatase binding"/>
    <property type="evidence" value="ECO:0007669"/>
    <property type="project" value="InterPro"/>
</dbReference>
<comment type="caution">
    <text evidence="4">The sequence shown here is derived from an EMBL/GenBank/DDBJ whole genome shotgun (WGS) entry which is preliminary data.</text>
</comment>
<feature type="compositionally biased region" description="Acidic residues" evidence="3">
    <location>
        <begin position="928"/>
        <end position="937"/>
    </location>
</feature>
<feature type="compositionally biased region" description="Acidic residues" evidence="3">
    <location>
        <begin position="128"/>
        <end position="139"/>
    </location>
</feature>
<evidence type="ECO:0000313" key="4">
    <source>
        <dbReference type="EMBL" id="KZZ95591.1"/>
    </source>
</evidence>
<comment type="similarity">
    <text evidence="1">Belongs to the SAPS family.</text>
</comment>
<dbReference type="GO" id="GO:0005829">
    <property type="term" value="C:cytosol"/>
    <property type="evidence" value="ECO:0007669"/>
    <property type="project" value="TreeGrafter"/>
</dbReference>
<organism evidence="4 5">
    <name type="scientific">Ascosphaera apis ARSEF 7405</name>
    <dbReference type="NCBI Taxonomy" id="392613"/>
    <lineage>
        <taxon>Eukaryota</taxon>
        <taxon>Fungi</taxon>
        <taxon>Dikarya</taxon>
        <taxon>Ascomycota</taxon>
        <taxon>Pezizomycotina</taxon>
        <taxon>Eurotiomycetes</taxon>
        <taxon>Eurotiomycetidae</taxon>
        <taxon>Onygenales</taxon>
        <taxon>Ascosphaeraceae</taxon>
        <taxon>Ascosphaera</taxon>
    </lineage>
</organism>
<evidence type="ECO:0000256" key="1">
    <source>
        <dbReference type="ARBA" id="ARBA00006180"/>
    </source>
</evidence>
<feature type="compositionally biased region" description="Polar residues" evidence="3">
    <location>
        <begin position="615"/>
        <end position="627"/>
    </location>
</feature>
<feature type="compositionally biased region" description="Acidic residues" evidence="3">
    <location>
        <begin position="1295"/>
        <end position="1306"/>
    </location>
</feature>
<dbReference type="OrthoDB" id="295029at2759"/>
<dbReference type="PANTHER" id="PTHR12634">
    <property type="entry name" value="SIT4 YEAST -ASSOCIATING PROTEIN-RELATED"/>
    <property type="match status" value="1"/>
</dbReference>
<feature type="compositionally biased region" description="Gly residues" evidence="3">
    <location>
        <begin position="1045"/>
        <end position="1054"/>
    </location>
</feature>
<keyword evidence="5" id="KW-1185">Reference proteome</keyword>
<dbReference type="Proteomes" id="UP000242877">
    <property type="component" value="Unassembled WGS sequence"/>
</dbReference>
<feature type="compositionally biased region" description="Basic and acidic residues" evidence="3">
    <location>
        <begin position="88"/>
        <end position="98"/>
    </location>
</feature>
<dbReference type="Pfam" id="PF04499">
    <property type="entry name" value="SAPS"/>
    <property type="match status" value="1"/>
</dbReference>
<feature type="region of interest" description="Disordered" evidence="3">
    <location>
        <begin position="552"/>
        <end position="571"/>
    </location>
</feature>
<feature type="compositionally biased region" description="Low complexity" evidence="3">
    <location>
        <begin position="1055"/>
        <end position="1076"/>
    </location>
</feature>
<feature type="compositionally biased region" description="Low complexity" evidence="3">
    <location>
        <begin position="1173"/>
        <end position="1203"/>
    </location>
</feature>
<feature type="region of interest" description="Disordered" evidence="3">
    <location>
        <begin position="510"/>
        <end position="547"/>
    </location>
</feature>
<feature type="compositionally biased region" description="Basic and acidic residues" evidence="3">
    <location>
        <begin position="1129"/>
        <end position="1152"/>
    </location>
</feature>
<sequence>MFWRFGGYSSISAIDTLLDKPDVTLEEVLDESDLMSELKQNNSKLVEYLREDEILKRLLDYVISPSLIREEGGNEKEKESDDDDDDDNHEHEDGEQKSSRRKETKNKATTTTTTAPTNDDDKSSSTDLNEEEDEEDNDDAALAHGDADLDAAEKARLRYAYIACEILSSNTWSIIETLLQHEQYLLGFWRFLSRPAPLDSLQSGYFTKVNEALLECKTAEMLAFFRSMEGIVKRMLVHVDNPMIMDLLLKIISLERAEGGMGIVEWITSQDLIPTLLSFLSTDYPFSVQTSAGDFLKAIIAISANAAQNDPTIIGPNSLTRQLVSHDCVQTLITSMLKGGNPLTVGVGIVIEVIRKNNSDYDPEFIEGPNSMPTVNDPIYLGSLLRLFARHVPDFMRLILSDTTAVNDGGRYEVVPRKQLHTAAGVPVEALGFDRFKTCELMAELLHCSNMGLLNEVGSEEYIRRRDAERKKLLSDGVMGVWRESGAEMDGDASGTQGDSVFMYGDNSSNQFLGGSQTPSSVLGMSTSSERIDQSDLSLGSNPEGEVGAVTTLESDKEEEEEDDDDGFEDVSIMRDELERNKKTGYGPGGAETDADQGMTGLVDEPLTPPKNSKENASSLCKSSHSQLPEEPNSVPPRAVSPTSEITNRLESLSIEQEKQKEEKKKEVDATPAAASEEGDSISTTPPETPVPASAVPAAISTTPPLAPATLATDAPKTEEQEREDEERDLDRVDLSKYNDGLIQIDVDGQPVIGDYLKIKFVENQVVPTILSFFFRFPWNNFLHNVVFDVIQQVLSGPMDRGFNRSLAIDVFLSGDITHNIVAGQQRSDETQKTKNMRLGYMGHLTLIAEEVIKFSERHAPETLGPEIMEKVIDAEWIYYVENTLSDTRERDNAILGGVRPDLTLNNRQAVLNAVNASQGISASAVLGDEEDEEESAGGELGDAGYDFMQPEFTHDEDDENGMGMGMGMEYGGSGMGMVYGNNYGSNNSGSGSSTSGKFNVDSERDRERDRVVDEELMEDGYEEWRRKMMEEDRERARDERDLVGGDGGMGGHDGATSASSTTGNTGATGANTAGSGRDGDGHAAASGNDGINDDNDDEDALVDDNEGLTMGTLKPRRKLSMRLASPKPGDDRQDQDGQSKSHLEVTHEEGLSHFQPYAAGSEDDRQPRYNFSSNRARSASSNSSGSGSGDLGTRSSSSSGAQRRSRLSMDFEQEEETTNALHRSRSHSGRPILLPAHPAGSNFPQPPTNPQNLPEDDEDDMIGEPLGYSSFFSPAARWGQEGYYGTVEQNGSSGEEDEDEEDDDDLVQIMVRSRRSSAASNNSGRDSR</sequence>
<feature type="region of interest" description="Disordered" evidence="3">
    <location>
        <begin position="578"/>
        <end position="733"/>
    </location>
</feature>
<feature type="compositionally biased region" description="Low complexity" evidence="3">
    <location>
        <begin position="107"/>
        <end position="117"/>
    </location>
</feature>
<dbReference type="GO" id="GO:0005634">
    <property type="term" value="C:nucleus"/>
    <property type="evidence" value="ECO:0007669"/>
    <property type="project" value="TreeGrafter"/>
</dbReference>
<accession>A0A168BQ64</accession>
<feature type="region of interest" description="Disordered" evidence="3">
    <location>
        <begin position="70"/>
        <end position="141"/>
    </location>
</feature>
<evidence type="ECO:0000256" key="2">
    <source>
        <dbReference type="ARBA" id="ARBA00023306"/>
    </source>
</evidence>
<feature type="compositionally biased region" description="Basic and acidic residues" evidence="3">
    <location>
        <begin position="1001"/>
        <end position="1014"/>
    </location>
</feature>
<dbReference type="VEuPathDB" id="FungiDB:AAP_01267"/>
<reference evidence="4 5" key="1">
    <citation type="journal article" date="2016" name="Genome Biol. Evol.">
        <title>Divergent and convergent evolution of fungal pathogenicity.</title>
        <authorList>
            <person name="Shang Y."/>
            <person name="Xiao G."/>
            <person name="Zheng P."/>
            <person name="Cen K."/>
            <person name="Zhan S."/>
            <person name="Wang C."/>
        </authorList>
    </citation>
    <scope>NUCLEOTIDE SEQUENCE [LARGE SCALE GENOMIC DNA]</scope>
    <source>
        <strain evidence="4 5">ARSEF 7405</strain>
    </source>
</reference>
<dbReference type="PANTHER" id="PTHR12634:SF8">
    <property type="entry name" value="FIERY MOUNTAIN, ISOFORM D"/>
    <property type="match status" value="1"/>
</dbReference>
<evidence type="ECO:0000256" key="3">
    <source>
        <dbReference type="SAM" id="MobiDB-lite"/>
    </source>
</evidence>
<feature type="compositionally biased region" description="Polar residues" evidence="3">
    <location>
        <begin position="641"/>
        <end position="655"/>
    </location>
</feature>
<feature type="compositionally biased region" description="Polar residues" evidence="3">
    <location>
        <begin position="510"/>
        <end position="541"/>
    </location>
</feature>
<name>A0A168BQ64_9EURO</name>
<feature type="compositionally biased region" description="Basic and acidic residues" evidence="3">
    <location>
        <begin position="656"/>
        <end position="669"/>
    </location>
</feature>
<feature type="region of interest" description="Disordered" evidence="3">
    <location>
        <begin position="987"/>
        <end position="1015"/>
    </location>
</feature>
<feature type="compositionally biased region" description="Basic and acidic residues" evidence="3">
    <location>
        <begin position="1030"/>
        <end position="1044"/>
    </location>
</feature>
<dbReference type="GO" id="GO:0019888">
    <property type="term" value="F:protein phosphatase regulator activity"/>
    <property type="evidence" value="ECO:0007669"/>
    <property type="project" value="TreeGrafter"/>
</dbReference>
<keyword evidence="2" id="KW-0131">Cell cycle</keyword>
<proteinExistence type="inferred from homology"/>
<feature type="region of interest" description="Disordered" evidence="3">
    <location>
        <begin position="1030"/>
        <end position="1306"/>
    </location>
</feature>
<feature type="compositionally biased region" description="Low complexity" evidence="3">
    <location>
        <begin position="683"/>
        <end position="715"/>
    </location>
</feature>
<gene>
    <name evidence="4" type="ORF">AAP_01267</name>
</gene>
<feature type="compositionally biased region" description="Low complexity" evidence="3">
    <location>
        <begin position="987"/>
        <end position="997"/>
    </location>
</feature>
<feature type="compositionally biased region" description="Acidic residues" evidence="3">
    <location>
        <begin position="1092"/>
        <end position="1107"/>
    </location>
</feature>
<evidence type="ECO:0000313" key="5">
    <source>
        <dbReference type="Proteomes" id="UP000242877"/>
    </source>
</evidence>
<dbReference type="EMBL" id="AZGZ01000004">
    <property type="protein sequence ID" value="KZZ95591.1"/>
    <property type="molecule type" value="Genomic_DNA"/>
</dbReference>
<feature type="compositionally biased region" description="Basic and acidic residues" evidence="3">
    <location>
        <begin position="70"/>
        <end position="79"/>
    </location>
</feature>